<sequence length="464" mass="49331">MAAEQAGQGNLIESAAREAGDLSIEAADVAGNVEQLSRVLETQAQAFSAMVETANSLAGNNHAVREASSLSREAAARAAGEIARSRGTIDESLAAIHQLVASVHHIEERLGGLQAALAEVAKVSGDIDAIARQTNLLALNATIEAARAGEAGKGFAVVAGEVKGLATQTSQATKQIEQTLRGLTEQAEALIARGSESTERAQAVRSGTTAIGEVVTVLEETIRQVEQQAAGIAQSTEEIDRQSDSFLGTLEAASEDLGTSSGTLGEARDRIGRLVQMGERLVGLMASSEDNALDHPFVVKVQDAARQVSAAFERGLEEGAITEAALFDVDYRPIPGSNPQQVMARFTEFTDRVLPAIQEPVLASDPTIVFCASVDQRGYLPTHNRKFCQPQGNDPVWNNANCRNRRIFDDRVGLAAGRNQAPFLLQAYRRDMGGGQFVLMKDVSAPITVRGRHWGAVRLAYKPA</sequence>
<keyword evidence="1 2" id="KW-0807">Transducer</keyword>
<evidence type="ECO:0000313" key="5">
    <source>
        <dbReference type="Proteomes" id="UP000192917"/>
    </source>
</evidence>
<organism evidence="4 5">
    <name type="scientific">Tistlia consotensis USBA 355</name>
    <dbReference type="NCBI Taxonomy" id="560819"/>
    <lineage>
        <taxon>Bacteria</taxon>
        <taxon>Pseudomonadati</taxon>
        <taxon>Pseudomonadota</taxon>
        <taxon>Alphaproteobacteria</taxon>
        <taxon>Rhodospirillales</taxon>
        <taxon>Rhodovibrionaceae</taxon>
        <taxon>Tistlia</taxon>
    </lineage>
</organism>
<dbReference type="AlphaFoldDB" id="A0A1Y6B6K1"/>
<dbReference type="EMBL" id="FWZX01000001">
    <property type="protein sequence ID" value="SME87950.1"/>
    <property type="molecule type" value="Genomic_DNA"/>
</dbReference>
<dbReference type="SUPFAM" id="SSF58104">
    <property type="entry name" value="Methyl-accepting chemotaxis protein (MCP) signaling domain"/>
    <property type="match status" value="1"/>
</dbReference>
<keyword evidence="5" id="KW-1185">Reference proteome</keyword>
<dbReference type="Pfam" id="PF00015">
    <property type="entry name" value="MCPsignal"/>
    <property type="match status" value="1"/>
</dbReference>
<reference evidence="4 5" key="1">
    <citation type="submission" date="2017-04" db="EMBL/GenBank/DDBJ databases">
        <authorList>
            <person name="Afonso C.L."/>
            <person name="Miller P.J."/>
            <person name="Scott M.A."/>
            <person name="Spackman E."/>
            <person name="Goraichik I."/>
            <person name="Dimitrov K.M."/>
            <person name="Suarez D.L."/>
            <person name="Swayne D.E."/>
        </authorList>
    </citation>
    <scope>NUCLEOTIDE SEQUENCE [LARGE SCALE GENOMIC DNA]</scope>
    <source>
        <strain evidence="4 5">USBA 355</strain>
    </source>
</reference>
<name>A0A1Y6B6K1_9PROT</name>
<accession>A0A1Y6B6K1</accession>
<dbReference type="PANTHER" id="PTHR32089:SF112">
    <property type="entry name" value="LYSOZYME-LIKE PROTEIN-RELATED"/>
    <property type="match status" value="1"/>
</dbReference>
<dbReference type="GO" id="GO:0007165">
    <property type="term" value="P:signal transduction"/>
    <property type="evidence" value="ECO:0007669"/>
    <property type="project" value="UniProtKB-KW"/>
</dbReference>
<dbReference type="Proteomes" id="UP000192917">
    <property type="component" value="Unassembled WGS sequence"/>
</dbReference>
<dbReference type="STRING" id="560819.SAMN05428998_10130"/>
<protein>
    <submittedName>
        <fullName evidence="4">Methyl-accepting chemotaxis sensory transducer</fullName>
    </submittedName>
</protein>
<evidence type="ECO:0000256" key="2">
    <source>
        <dbReference type="PROSITE-ProRule" id="PRU00284"/>
    </source>
</evidence>
<evidence type="ECO:0000256" key="1">
    <source>
        <dbReference type="ARBA" id="ARBA00023224"/>
    </source>
</evidence>
<feature type="domain" description="Methyl-accepting transducer" evidence="3">
    <location>
        <begin position="18"/>
        <end position="258"/>
    </location>
</feature>
<evidence type="ECO:0000313" key="4">
    <source>
        <dbReference type="EMBL" id="SME87950.1"/>
    </source>
</evidence>
<dbReference type="GO" id="GO:0016020">
    <property type="term" value="C:membrane"/>
    <property type="evidence" value="ECO:0007669"/>
    <property type="project" value="InterPro"/>
</dbReference>
<dbReference type="InterPro" id="IPR004089">
    <property type="entry name" value="MCPsignal_dom"/>
</dbReference>
<dbReference type="Gene3D" id="1.10.287.950">
    <property type="entry name" value="Methyl-accepting chemotaxis protein"/>
    <property type="match status" value="1"/>
</dbReference>
<dbReference type="PROSITE" id="PS50111">
    <property type="entry name" value="CHEMOTAXIS_TRANSDUC_2"/>
    <property type="match status" value="1"/>
</dbReference>
<proteinExistence type="predicted"/>
<evidence type="ECO:0000259" key="3">
    <source>
        <dbReference type="PROSITE" id="PS50111"/>
    </source>
</evidence>
<gene>
    <name evidence="4" type="ORF">SAMN05428998_10130</name>
</gene>
<dbReference type="SMART" id="SM00283">
    <property type="entry name" value="MA"/>
    <property type="match status" value="1"/>
</dbReference>
<dbReference type="RefSeq" id="WP_085120406.1">
    <property type="nucleotide sequence ID" value="NZ_FWZX01000001.1"/>
</dbReference>
<dbReference type="PANTHER" id="PTHR32089">
    <property type="entry name" value="METHYL-ACCEPTING CHEMOTAXIS PROTEIN MCPB"/>
    <property type="match status" value="1"/>
</dbReference>